<comment type="caution">
    <text evidence="9">The sequence shown here is derived from an EMBL/GenBank/DDBJ whole genome shotgun (WGS) entry which is preliminary data.</text>
</comment>
<dbReference type="RefSeq" id="WP_367779572.1">
    <property type="nucleotide sequence ID" value="NZ_JBFMIA010000007.1"/>
</dbReference>
<dbReference type="CDD" id="cd00268">
    <property type="entry name" value="DEADc"/>
    <property type="match status" value="1"/>
</dbReference>
<dbReference type="PANTHER" id="PTHR47959">
    <property type="entry name" value="ATP-DEPENDENT RNA HELICASE RHLE-RELATED"/>
    <property type="match status" value="1"/>
</dbReference>
<keyword evidence="10" id="KW-1185">Reference proteome</keyword>
<evidence type="ECO:0000256" key="4">
    <source>
        <dbReference type="ARBA" id="ARBA00022840"/>
    </source>
</evidence>
<dbReference type="EC" id="3.6.4.-" evidence="9"/>
<dbReference type="SUPFAM" id="SSF52540">
    <property type="entry name" value="P-loop containing nucleoside triphosphate hydrolases"/>
    <property type="match status" value="1"/>
</dbReference>
<feature type="region of interest" description="Disordered" evidence="6">
    <location>
        <begin position="375"/>
        <end position="428"/>
    </location>
</feature>
<dbReference type="GO" id="GO:0004386">
    <property type="term" value="F:helicase activity"/>
    <property type="evidence" value="ECO:0007669"/>
    <property type="project" value="UniProtKB-KW"/>
</dbReference>
<dbReference type="InterPro" id="IPR050079">
    <property type="entry name" value="DEAD_box_RNA_helicase"/>
</dbReference>
<keyword evidence="2 9" id="KW-0378">Hydrolase</keyword>
<dbReference type="Gene3D" id="3.40.50.300">
    <property type="entry name" value="P-loop containing nucleotide triphosphate hydrolases"/>
    <property type="match status" value="2"/>
</dbReference>
<dbReference type="InterPro" id="IPR014001">
    <property type="entry name" value="Helicase_ATP-bd"/>
</dbReference>
<dbReference type="SMART" id="SM00490">
    <property type="entry name" value="HELICc"/>
    <property type="match status" value="1"/>
</dbReference>
<feature type="compositionally biased region" description="Basic and acidic residues" evidence="6">
    <location>
        <begin position="375"/>
        <end position="404"/>
    </location>
</feature>
<keyword evidence="3 9" id="KW-0347">Helicase</keyword>
<dbReference type="PANTHER" id="PTHR47959:SF1">
    <property type="entry name" value="ATP-DEPENDENT RNA HELICASE DBPA"/>
    <property type="match status" value="1"/>
</dbReference>
<evidence type="ECO:0000256" key="1">
    <source>
        <dbReference type="ARBA" id="ARBA00022741"/>
    </source>
</evidence>
<accession>A0ABV3Q424</accession>
<evidence type="ECO:0000313" key="10">
    <source>
        <dbReference type="Proteomes" id="UP001556040"/>
    </source>
</evidence>
<dbReference type="InterPro" id="IPR011545">
    <property type="entry name" value="DEAD/DEAH_box_helicase_dom"/>
</dbReference>
<dbReference type="Pfam" id="PF00270">
    <property type="entry name" value="DEAD"/>
    <property type="match status" value="1"/>
</dbReference>
<gene>
    <name evidence="9" type="ORF">AB1471_09760</name>
</gene>
<keyword evidence="4" id="KW-0067">ATP-binding</keyword>
<evidence type="ECO:0000256" key="3">
    <source>
        <dbReference type="ARBA" id="ARBA00022806"/>
    </source>
</evidence>
<feature type="domain" description="Helicase ATP-binding" evidence="7">
    <location>
        <begin position="33"/>
        <end position="204"/>
    </location>
</feature>
<protein>
    <submittedName>
        <fullName evidence="9">DEAD/DEAH box helicase</fullName>
        <ecNumber evidence="9">3.6.4.-</ecNumber>
    </submittedName>
</protein>
<feature type="domain" description="Helicase C-terminal" evidence="8">
    <location>
        <begin position="215"/>
        <end position="377"/>
    </location>
</feature>
<dbReference type="SMART" id="SM00487">
    <property type="entry name" value="DEXDc"/>
    <property type="match status" value="1"/>
</dbReference>
<evidence type="ECO:0000256" key="6">
    <source>
        <dbReference type="SAM" id="MobiDB-lite"/>
    </source>
</evidence>
<dbReference type="InterPro" id="IPR001650">
    <property type="entry name" value="Helicase_C-like"/>
</dbReference>
<comment type="similarity">
    <text evidence="5">Belongs to the DEAD box helicase family.</text>
</comment>
<evidence type="ECO:0000256" key="2">
    <source>
        <dbReference type="ARBA" id="ARBA00022801"/>
    </source>
</evidence>
<dbReference type="PROSITE" id="PS51194">
    <property type="entry name" value="HELICASE_CTER"/>
    <property type="match status" value="1"/>
</dbReference>
<sequence>MKEFVSMGVSPLLCKKLEEQMILSPTPVQLETIPLLLEGKDVLVQAKTGTGKTLAFLLPMIQKLDPTFEQLQALILAPTRELAIQLTAEIKKLQNEDGYPNVLSIYGGQDLDKQIKRLSRDVQIVVATPGRLLDHVRRETIDLSTITTLVLDEADQMLHFGFLEEVEQVIEETHSVKQMGLFSATLSKEIRKLAKRYMSTPETVHIRDETNKVEEIEHYVIEVSDREKLGALCKTVDETRPFLGIIFCRTIRRVSKLYGELRGRGYLVGELHGDLSQSKRENVMKKFRTAKLQLLVATDVASRGIDIEGITHVFNYDVPEDVESYIHRIGRTGRAGEEGVAFTLSAPKDKELMRNIEQGIQYAIPRKMIEVNASEFDRHSDEGSSKKDRMSAKDRREEKIEKNIKRQQRYGGGHTAPKPSAGKRSKKR</sequence>
<dbReference type="Proteomes" id="UP001556040">
    <property type="component" value="Unassembled WGS sequence"/>
</dbReference>
<reference evidence="9 10" key="1">
    <citation type="journal article" date="1979" name="Int. J. Syst. Evol. Microbiol.">
        <title>Bacillus globisporus subsp. marinus subsp. nov.</title>
        <authorList>
            <person name="Liu H."/>
        </authorList>
    </citation>
    <scope>NUCLEOTIDE SEQUENCE [LARGE SCALE GENOMIC DNA]</scope>
    <source>
        <strain evidence="9 10">DSM 1297</strain>
    </source>
</reference>
<evidence type="ECO:0000259" key="7">
    <source>
        <dbReference type="PROSITE" id="PS51192"/>
    </source>
</evidence>
<dbReference type="CDD" id="cd18787">
    <property type="entry name" value="SF2_C_DEAD"/>
    <property type="match status" value="1"/>
</dbReference>
<dbReference type="InterPro" id="IPR044742">
    <property type="entry name" value="DEAD/DEAH_RhlB"/>
</dbReference>
<dbReference type="InterPro" id="IPR027417">
    <property type="entry name" value="P-loop_NTPase"/>
</dbReference>
<dbReference type="EMBL" id="JBFMIA010000007">
    <property type="protein sequence ID" value="MEW9502083.1"/>
    <property type="molecule type" value="Genomic_DNA"/>
</dbReference>
<dbReference type="GO" id="GO:0016787">
    <property type="term" value="F:hydrolase activity"/>
    <property type="evidence" value="ECO:0007669"/>
    <property type="project" value="UniProtKB-KW"/>
</dbReference>
<organism evidence="9 10">
    <name type="scientific">Jeotgalibacillus marinus</name>
    <dbReference type="NCBI Taxonomy" id="86667"/>
    <lineage>
        <taxon>Bacteria</taxon>
        <taxon>Bacillati</taxon>
        <taxon>Bacillota</taxon>
        <taxon>Bacilli</taxon>
        <taxon>Bacillales</taxon>
        <taxon>Caryophanaceae</taxon>
        <taxon>Jeotgalibacillus</taxon>
    </lineage>
</organism>
<name>A0ABV3Q424_9BACL</name>
<evidence type="ECO:0000256" key="5">
    <source>
        <dbReference type="ARBA" id="ARBA00038437"/>
    </source>
</evidence>
<keyword evidence="1" id="KW-0547">Nucleotide-binding</keyword>
<evidence type="ECO:0000259" key="8">
    <source>
        <dbReference type="PROSITE" id="PS51194"/>
    </source>
</evidence>
<evidence type="ECO:0000313" key="9">
    <source>
        <dbReference type="EMBL" id="MEW9502083.1"/>
    </source>
</evidence>
<dbReference type="Pfam" id="PF00271">
    <property type="entry name" value="Helicase_C"/>
    <property type="match status" value="1"/>
</dbReference>
<dbReference type="PROSITE" id="PS51192">
    <property type="entry name" value="HELICASE_ATP_BIND_1"/>
    <property type="match status" value="1"/>
</dbReference>
<proteinExistence type="inferred from homology"/>